<proteinExistence type="predicted"/>
<sequence>MFSSQHIHLCLNYDKALREQQTEIDWMPAGYLYFASAFNQEDLDEKLALFDPQFHSNTPHPILHLDKKSPSMSLFSIEAYECFAPGKSLLYSEITTCGHRKAEDRKSEKKVANTAANCKNNSSLHFSGGKKNGSSSRR</sequence>
<dbReference type="HOGENOM" id="CLU_1855479_0_0_1"/>
<name>A0A0D0C8Z3_9AGAR</name>
<evidence type="ECO:0000313" key="2">
    <source>
        <dbReference type="EMBL" id="KIK51263.1"/>
    </source>
</evidence>
<evidence type="ECO:0000313" key="3">
    <source>
        <dbReference type="Proteomes" id="UP000053593"/>
    </source>
</evidence>
<feature type="compositionally biased region" description="Basic and acidic residues" evidence="1">
    <location>
        <begin position="102"/>
        <end position="111"/>
    </location>
</feature>
<dbReference type="AlphaFoldDB" id="A0A0D0C8Z3"/>
<accession>A0A0D0C8Z3</accession>
<feature type="compositionally biased region" description="Polar residues" evidence="1">
    <location>
        <begin position="114"/>
        <end position="125"/>
    </location>
</feature>
<dbReference type="EMBL" id="KN834868">
    <property type="protein sequence ID" value="KIK51263.1"/>
    <property type="molecule type" value="Genomic_DNA"/>
</dbReference>
<dbReference type="Proteomes" id="UP000053593">
    <property type="component" value="Unassembled WGS sequence"/>
</dbReference>
<keyword evidence="3" id="KW-1185">Reference proteome</keyword>
<dbReference type="OrthoDB" id="3079208at2759"/>
<reference evidence="2 3" key="1">
    <citation type="submission" date="2014-04" db="EMBL/GenBank/DDBJ databases">
        <title>Evolutionary Origins and Diversification of the Mycorrhizal Mutualists.</title>
        <authorList>
            <consortium name="DOE Joint Genome Institute"/>
            <consortium name="Mycorrhizal Genomics Consortium"/>
            <person name="Kohler A."/>
            <person name="Kuo A."/>
            <person name="Nagy L.G."/>
            <person name="Floudas D."/>
            <person name="Copeland A."/>
            <person name="Barry K.W."/>
            <person name="Cichocki N."/>
            <person name="Veneault-Fourrey C."/>
            <person name="LaButti K."/>
            <person name="Lindquist E.A."/>
            <person name="Lipzen A."/>
            <person name="Lundell T."/>
            <person name="Morin E."/>
            <person name="Murat C."/>
            <person name="Riley R."/>
            <person name="Ohm R."/>
            <person name="Sun H."/>
            <person name="Tunlid A."/>
            <person name="Henrissat B."/>
            <person name="Grigoriev I.V."/>
            <person name="Hibbett D.S."/>
            <person name="Martin F."/>
        </authorList>
    </citation>
    <scope>NUCLEOTIDE SEQUENCE [LARGE SCALE GENOMIC DNA]</scope>
    <source>
        <strain evidence="2 3">FD-317 M1</strain>
    </source>
</reference>
<organism evidence="2 3">
    <name type="scientific">Collybiopsis luxurians FD-317 M1</name>
    <dbReference type="NCBI Taxonomy" id="944289"/>
    <lineage>
        <taxon>Eukaryota</taxon>
        <taxon>Fungi</taxon>
        <taxon>Dikarya</taxon>
        <taxon>Basidiomycota</taxon>
        <taxon>Agaricomycotina</taxon>
        <taxon>Agaricomycetes</taxon>
        <taxon>Agaricomycetidae</taxon>
        <taxon>Agaricales</taxon>
        <taxon>Marasmiineae</taxon>
        <taxon>Omphalotaceae</taxon>
        <taxon>Collybiopsis</taxon>
        <taxon>Collybiopsis luxurians</taxon>
    </lineage>
</organism>
<protein>
    <submittedName>
        <fullName evidence="2">Uncharacterized protein</fullName>
    </submittedName>
</protein>
<feature type="compositionally biased region" description="Low complexity" evidence="1">
    <location>
        <begin position="127"/>
        <end position="138"/>
    </location>
</feature>
<evidence type="ECO:0000256" key="1">
    <source>
        <dbReference type="SAM" id="MobiDB-lite"/>
    </source>
</evidence>
<gene>
    <name evidence="2" type="ORF">GYMLUDRAFT_252237</name>
</gene>
<feature type="region of interest" description="Disordered" evidence="1">
    <location>
        <begin position="102"/>
        <end position="138"/>
    </location>
</feature>